<dbReference type="InterPro" id="IPR014001">
    <property type="entry name" value="Helicase_ATP-bd"/>
</dbReference>
<evidence type="ECO:0000259" key="17">
    <source>
        <dbReference type="PROSITE" id="PS51194"/>
    </source>
</evidence>
<dbReference type="PROSITE" id="PS51195">
    <property type="entry name" value="Q_MOTIF"/>
    <property type="match status" value="1"/>
</dbReference>
<dbReference type="Pfam" id="PF00271">
    <property type="entry name" value="Helicase_C"/>
    <property type="match status" value="1"/>
</dbReference>
<dbReference type="PANTHER" id="PTHR47959">
    <property type="entry name" value="ATP-DEPENDENT RNA HELICASE RHLE-RELATED"/>
    <property type="match status" value="1"/>
</dbReference>
<evidence type="ECO:0000256" key="7">
    <source>
        <dbReference type="ARBA" id="ARBA00022741"/>
    </source>
</evidence>
<dbReference type="InterPro" id="IPR050079">
    <property type="entry name" value="DEAD_box_RNA_helicase"/>
</dbReference>
<feature type="domain" description="DEAD-box RNA helicase Q" evidence="18">
    <location>
        <begin position="83"/>
        <end position="111"/>
    </location>
</feature>
<dbReference type="InterPro" id="IPR001650">
    <property type="entry name" value="Helicase_C-like"/>
</dbReference>
<dbReference type="InterPro" id="IPR033517">
    <property type="entry name" value="DDX54/DBP10_DEAD-box_helicase"/>
</dbReference>
<feature type="region of interest" description="Disordered" evidence="15">
    <location>
        <begin position="326"/>
        <end position="355"/>
    </location>
</feature>
<evidence type="ECO:0000256" key="5">
    <source>
        <dbReference type="ARBA" id="ARBA00022517"/>
    </source>
</evidence>
<dbReference type="FunFam" id="3.40.50.300:FF:000865">
    <property type="entry name" value="ATP-dependent RNA helicase DDX54"/>
    <property type="match status" value="1"/>
</dbReference>
<dbReference type="CDD" id="cd17959">
    <property type="entry name" value="DEADc_DDX54"/>
    <property type="match status" value="1"/>
</dbReference>
<dbReference type="Gene3D" id="3.40.50.300">
    <property type="entry name" value="P-loop containing nucleotide triphosphate hydrolases"/>
    <property type="match status" value="2"/>
</dbReference>
<dbReference type="EC" id="3.6.4.13" evidence="4"/>
<sequence>MRQRGGSPTPSEGEVDILGSLYPGDDENGGNNGPSVADLDFDGFLHGPEPGNDDGDEAFIALQQAASFRKATNLKGRTVKKGGGFQAMGLNSNLLKAIARKGFSVPTPIQRKTIPLVLDRKDVVGMARTGSGKTAAFVVPMIERLRAHSARFGTRALILSPSRELAIQTLKVVKEFGRGTDLKCVLLVGGDSLEEQFGFMSANPDIVIATPGRFLHLKVEMNLDLSSVKYVVFDEADRLFEMGFAAQLAEILHALPPSRQTLLFSATLPSSLVEFARAGLQDPSLVRLDAESKISPDLESAFFSVKGAEKEGSLLHILHDVIKMPVGQPEEPQDKEGSKKRKRGESTGSKPTEHSTIVFAATKHHVEYLANLLIEAGFAVSYVYGSLDQVARRMQVEDFRRGKTNVLVVTDVAARGIDIPVLANVINFDFPPQPKVFVHRVGRTARAGRRGWSYSLVRDTDAPYLLDLQLFLGKKLVIGQESTAPSFSEDVVVGALKRDSVEGHVEWFNKTLRDSDDISALRGVAAKAEKLYLKTRNSAASQSARRSRELVASQGWVQLHPLFGEDVDGLEQARSDMLARISGFRPSETIFEVGHGDRSTAGAAEVMKQLRKRITPRKQQKTEEVDEGEFDGLDDVTPATKMDVDPDSDAEEVEMQADEYESDDNLEVTVTNTGNSKKGQTDWRDSDVFMSYTPRTTNAAEERGYGVHSGGAGSSFIEAARDVAMDLTNDDTAKSFGEATRSKMRWDKKSKKYVARDNDEDGSKGTKLIRGESGVKIAASFQSGRFDKWKRANRMGKLPHVGEVERPGNTTQLPSGVRYKHKQERAPKEADKYRDDFEVRKKRVSEAREKRVGRFRDGMGSKKELKGANDIRKAREEKAKKLAKNARPTKKR</sequence>
<feature type="region of interest" description="Disordered" evidence="15">
    <location>
        <begin position="747"/>
        <end position="767"/>
    </location>
</feature>
<evidence type="ECO:0000313" key="19">
    <source>
        <dbReference type="EMBL" id="KAH7150051.1"/>
    </source>
</evidence>
<comment type="similarity">
    <text evidence="3">Belongs to the DEAD box helicase family. DDX54/DBP10 subfamily.</text>
</comment>
<evidence type="ECO:0000259" key="16">
    <source>
        <dbReference type="PROSITE" id="PS51192"/>
    </source>
</evidence>
<keyword evidence="8 19" id="KW-0378">Hydrolase</keyword>
<evidence type="ECO:0000256" key="15">
    <source>
        <dbReference type="SAM" id="MobiDB-lite"/>
    </source>
</evidence>
<keyword evidence="20" id="KW-1185">Reference proteome</keyword>
<evidence type="ECO:0000256" key="12">
    <source>
        <dbReference type="ARBA" id="ARBA00023242"/>
    </source>
</evidence>
<organism evidence="19 20">
    <name type="scientific">Dactylonectria estremocensis</name>
    <dbReference type="NCBI Taxonomy" id="1079267"/>
    <lineage>
        <taxon>Eukaryota</taxon>
        <taxon>Fungi</taxon>
        <taxon>Dikarya</taxon>
        <taxon>Ascomycota</taxon>
        <taxon>Pezizomycotina</taxon>
        <taxon>Sordariomycetes</taxon>
        <taxon>Hypocreomycetidae</taxon>
        <taxon>Hypocreales</taxon>
        <taxon>Nectriaceae</taxon>
        <taxon>Dactylonectria</taxon>
    </lineage>
</organism>
<evidence type="ECO:0000256" key="3">
    <source>
        <dbReference type="ARBA" id="ARBA00010379"/>
    </source>
</evidence>
<feature type="compositionally biased region" description="Basic residues" evidence="15">
    <location>
        <begin position="881"/>
        <end position="892"/>
    </location>
</feature>
<feature type="compositionally biased region" description="Basic and acidic residues" evidence="15">
    <location>
        <begin position="824"/>
        <end position="880"/>
    </location>
</feature>
<keyword evidence="7" id="KW-0547">Nucleotide-binding</keyword>
<dbReference type="Pfam" id="PF00270">
    <property type="entry name" value="DEAD"/>
    <property type="match status" value="1"/>
</dbReference>
<dbReference type="Proteomes" id="UP000717696">
    <property type="component" value="Unassembled WGS sequence"/>
</dbReference>
<dbReference type="InterPro" id="IPR014014">
    <property type="entry name" value="RNA_helicase_DEAD_Q_motif"/>
</dbReference>
<name>A0A9P9JA67_9HYPO</name>
<dbReference type="InterPro" id="IPR011545">
    <property type="entry name" value="DEAD/DEAH_box_helicase_dom"/>
</dbReference>
<dbReference type="PANTHER" id="PTHR47959:SF8">
    <property type="entry name" value="RNA HELICASE"/>
    <property type="match status" value="1"/>
</dbReference>
<evidence type="ECO:0000256" key="1">
    <source>
        <dbReference type="ARBA" id="ARBA00003706"/>
    </source>
</evidence>
<dbReference type="EMBL" id="JAGMUU010000006">
    <property type="protein sequence ID" value="KAH7150051.1"/>
    <property type="molecule type" value="Genomic_DNA"/>
</dbReference>
<feature type="domain" description="Helicase C-terminal" evidence="17">
    <location>
        <begin position="332"/>
        <end position="492"/>
    </location>
</feature>
<comment type="subcellular location">
    <subcellularLocation>
        <location evidence="2">Nucleus</location>
        <location evidence="2">Nucleolus</location>
    </subcellularLocation>
</comment>
<keyword evidence="9" id="KW-0347">Helicase</keyword>
<evidence type="ECO:0000256" key="2">
    <source>
        <dbReference type="ARBA" id="ARBA00004604"/>
    </source>
</evidence>
<keyword evidence="6" id="KW-0698">rRNA processing</keyword>
<dbReference type="GO" id="GO:0003723">
    <property type="term" value="F:RNA binding"/>
    <property type="evidence" value="ECO:0007669"/>
    <property type="project" value="UniProtKB-KW"/>
</dbReference>
<dbReference type="GO" id="GO:0016787">
    <property type="term" value="F:hydrolase activity"/>
    <property type="evidence" value="ECO:0007669"/>
    <property type="project" value="UniProtKB-KW"/>
</dbReference>
<dbReference type="GO" id="GO:0005730">
    <property type="term" value="C:nucleolus"/>
    <property type="evidence" value="ECO:0007669"/>
    <property type="project" value="UniProtKB-SubCell"/>
</dbReference>
<dbReference type="PROSITE" id="PS51194">
    <property type="entry name" value="HELICASE_CTER"/>
    <property type="match status" value="1"/>
</dbReference>
<dbReference type="CDD" id="cd18787">
    <property type="entry name" value="SF2_C_DEAD"/>
    <property type="match status" value="1"/>
</dbReference>
<dbReference type="PROSITE" id="PS51192">
    <property type="entry name" value="HELICASE_ATP_BIND_1"/>
    <property type="match status" value="1"/>
</dbReference>
<protein>
    <recommendedName>
        <fullName evidence="4">RNA helicase</fullName>
        <ecNumber evidence="4">3.6.4.13</ecNumber>
    </recommendedName>
</protein>
<feature type="compositionally biased region" description="Polar residues" evidence="15">
    <location>
        <begin position="1"/>
        <end position="10"/>
    </location>
</feature>
<evidence type="ECO:0000259" key="18">
    <source>
        <dbReference type="PROSITE" id="PS51195"/>
    </source>
</evidence>
<evidence type="ECO:0000256" key="6">
    <source>
        <dbReference type="ARBA" id="ARBA00022552"/>
    </source>
</evidence>
<evidence type="ECO:0000256" key="10">
    <source>
        <dbReference type="ARBA" id="ARBA00022840"/>
    </source>
</evidence>
<evidence type="ECO:0000256" key="13">
    <source>
        <dbReference type="ARBA" id="ARBA00047984"/>
    </source>
</evidence>
<dbReference type="Pfam" id="PF08147">
    <property type="entry name" value="DBP10CT"/>
    <property type="match status" value="1"/>
</dbReference>
<keyword evidence="11" id="KW-0694">RNA-binding</keyword>
<feature type="region of interest" description="Disordered" evidence="15">
    <location>
        <begin position="1"/>
        <end position="55"/>
    </location>
</feature>
<dbReference type="InterPro" id="IPR012541">
    <property type="entry name" value="DBP10_C"/>
</dbReference>
<evidence type="ECO:0000256" key="14">
    <source>
        <dbReference type="PROSITE-ProRule" id="PRU00552"/>
    </source>
</evidence>
<dbReference type="GO" id="GO:0005829">
    <property type="term" value="C:cytosol"/>
    <property type="evidence" value="ECO:0007669"/>
    <property type="project" value="TreeGrafter"/>
</dbReference>
<dbReference type="SMART" id="SM00487">
    <property type="entry name" value="DEXDc"/>
    <property type="match status" value="1"/>
</dbReference>
<keyword evidence="5" id="KW-0690">Ribosome biogenesis</keyword>
<feature type="domain" description="Helicase ATP-binding" evidence="16">
    <location>
        <begin position="114"/>
        <end position="286"/>
    </location>
</feature>
<dbReference type="PROSITE" id="PS00039">
    <property type="entry name" value="DEAD_ATP_HELICASE"/>
    <property type="match status" value="1"/>
</dbReference>
<comment type="function">
    <text evidence="1">ATP-binding RNA helicase involved in the biogenesis of 60S ribosomal subunits and is required for the normal formation of 25S and 5.8S rRNAs.</text>
</comment>
<feature type="compositionally biased region" description="Basic and acidic residues" evidence="15">
    <location>
        <begin position="754"/>
        <end position="764"/>
    </location>
</feature>
<keyword evidence="10" id="KW-0067">ATP-binding</keyword>
<keyword evidence="12" id="KW-0539">Nucleus</keyword>
<evidence type="ECO:0000256" key="11">
    <source>
        <dbReference type="ARBA" id="ARBA00022884"/>
    </source>
</evidence>
<evidence type="ECO:0000256" key="4">
    <source>
        <dbReference type="ARBA" id="ARBA00012552"/>
    </source>
</evidence>
<evidence type="ECO:0000256" key="9">
    <source>
        <dbReference type="ARBA" id="ARBA00022806"/>
    </source>
</evidence>
<dbReference type="AlphaFoldDB" id="A0A9P9JA67"/>
<feature type="region of interest" description="Disordered" evidence="15">
    <location>
        <begin position="614"/>
        <end position="648"/>
    </location>
</feature>
<dbReference type="GO" id="GO:0003724">
    <property type="term" value="F:RNA helicase activity"/>
    <property type="evidence" value="ECO:0007669"/>
    <property type="project" value="UniProtKB-EC"/>
</dbReference>
<feature type="short sequence motif" description="Q motif" evidence="14">
    <location>
        <begin position="83"/>
        <end position="111"/>
    </location>
</feature>
<dbReference type="GO" id="GO:0005524">
    <property type="term" value="F:ATP binding"/>
    <property type="evidence" value="ECO:0007669"/>
    <property type="project" value="UniProtKB-KW"/>
</dbReference>
<reference evidence="19" key="1">
    <citation type="journal article" date="2021" name="Nat. Commun.">
        <title>Genetic determinants of endophytism in the Arabidopsis root mycobiome.</title>
        <authorList>
            <person name="Mesny F."/>
            <person name="Miyauchi S."/>
            <person name="Thiergart T."/>
            <person name="Pickel B."/>
            <person name="Atanasova L."/>
            <person name="Karlsson M."/>
            <person name="Huettel B."/>
            <person name="Barry K.W."/>
            <person name="Haridas S."/>
            <person name="Chen C."/>
            <person name="Bauer D."/>
            <person name="Andreopoulos W."/>
            <person name="Pangilinan J."/>
            <person name="LaButti K."/>
            <person name="Riley R."/>
            <person name="Lipzen A."/>
            <person name="Clum A."/>
            <person name="Drula E."/>
            <person name="Henrissat B."/>
            <person name="Kohler A."/>
            <person name="Grigoriev I.V."/>
            <person name="Martin F.M."/>
            <person name="Hacquard S."/>
        </authorList>
    </citation>
    <scope>NUCLEOTIDE SEQUENCE</scope>
    <source>
        <strain evidence="19">MPI-CAGE-AT-0021</strain>
    </source>
</reference>
<dbReference type="SMART" id="SM00490">
    <property type="entry name" value="HELICc"/>
    <property type="match status" value="1"/>
</dbReference>
<dbReference type="SMART" id="SM01123">
    <property type="entry name" value="DBP10CT"/>
    <property type="match status" value="1"/>
</dbReference>
<accession>A0A9P9JA67</accession>
<dbReference type="SUPFAM" id="SSF52540">
    <property type="entry name" value="P-loop containing nucleoside triphosphate hydrolases"/>
    <property type="match status" value="2"/>
</dbReference>
<dbReference type="GO" id="GO:0006364">
    <property type="term" value="P:rRNA processing"/>
    <property type="evidence" value="ECO:0007669"/>
    <property type="project" value="UniProtKB-KW"/>
</dbReference>
<feature type="region of interest" description="Disordered" evidence="15">
    <location>
        <begin position="798"/>
        <end position="892"/>
    </location>
</feature>
<dbReference type="InterPro" id="IPR000629">
    <property type="entry name" value="RNA-helicase_DEAD-box_CS"/>
</dbReference>
<comment type="catalytic activity">
    <reaction evidence="13">
        <text>ATP + H2O = ADP + phosphate + H(+)</text>
        <dbReference type="Rhea" id="RHEA:13065"/>
        <dbReference type="ChEBI" id="CHEBI:15377"/>
        <dbReference type="ChEBI" id="CHEBI:15378"/>
        <dbReference type="ChEBI" id="CHEBI:30616"/>
        <dbReference type="ChEBI" id="CHEBI:43474"/>
        <dbReference type="ChEBI" id="CHEBI:456216"/>
        <dbReference type="EC" id="3.6.4.13"/>
    </reaction>
</comment>
<dbReference type="OrthoDB" id="10261375at2759"/>
<gene>
    <name evidence="19" type="ORF">B0J13DRAFT_282165</name>
</gene>
<feature type="compositionally biased region" description="Acidic residues" evidence="15">
    <location>
        <begin position="624"/>
        <end position="634"/>
    </location>
</feature>
<comment type="caution">
    <text evidence="19">The sequence shown here is derived from an EMBL/GenBank/DDBJ whole genome shotgun (WGS) entry which is preliminary data.</text>
</comment>
<dbReference type="InterPro" id="IPR027417">
    <property type="entry name" value="P-loop_NTPase"/>
</dbReference>
<evidence type="ECO:0000256" key="8">
    <source>
        <dbReference type="ARBA" id="ARBA00022801"/>
    </source>
</evidence>
<proteinExistence type="inferred from homology"/>
<evidence type="ECO:0000313" key="20">
    <source>
        <dbReference type="Proteomes" id="UP000717696"/>
    </source>
</evidence>